<dbReference type="PROSITE" id="PS51849">
    <property type="entry name" value="RSGI_N"/>
    <property type="match status" value="1"/>
</dbReference>
<gene>
    <name evidence="9" type="ORF">Cspa_c33510</name>
</gene>
<dbReference type="STRING" id="36745.CLSAP_31170"/>
<dbReference type="AlphaFoldDB" id="M1N0M6"/>
<dbReference type="InterPro" id="IPR055431">
    <property type="entry name" value="RsgI_M"/>
</dbReference>
<keyword evidence="5 7" id="KW-0472">Membrane</keyword>
<name>M1N0M6_9CLOT</name>
<comment type="subcellular location">
    <subcellularLocation>
        <location evidence="1">Cell membrane</location>
        <topology evidence="1">Single-pass membrane protein</topology>
    </subcellularLocation>
</comment>
<evidence type="ECO:0000313" key="9">
    <source>
        <dbReference type="EMBL" id="AGF57112.1"/>
    </source>
</evidence>
<reference evidence="9 10" key="1">
    <citation type="submission" date="2013-02" db="EMBL/GenBank/DDBJ databases">
        <title>Genome sequence of Clostridium saccharoperbutylacetonicum N1-4(HMT).</title>
        <authorList>
            <person name="Poehlein A."/>
            <person name="Daniel R."/>
        </authorList>
    </citation>
    <scope>NUCLEOTIDE SEQUENCE [LARGE SCALE GENOMIC DNA]</scope>
    <source>
        <strain evidence="10">N1-4(HMT)</strain>
    </source>
</reference>
<dbReference type="Pfam" id="PF12791">
    <property type="entry name" value="RsgI_N"/>
    <property type="match status" value="1"/>
</dbReference>
<feature type="region of interest" description="Disordered" evidence="6">
    <location>
        <begin position="231"/>
        <end position="326"/>
    </location>
</feature>
<dbReference type="Proteomes" id="UP000011728">
    <property type="component" value="Chromosome"/>
</dbReference>
<keyword evidence="10" id="KW-1185">Reference proteome</keyword>
<dbReference type="InterPro" id="IPR024449">
    <property type="entry name" value="Anti-sigma_RsgI_N"/>
</dbReference>
<dbReference type="PATRIC" id="fig|931276.5.peg.3377"/>
<protein>
    <submittedName>
        <fullName evidence="9">Anti-sigma factor</fullName>
    </submittedName>
</protein>
<keyword evidence="2" id="KW-1003">Cell membrane</keyword>
<feature type="compositionally biased region" description="Polar residues" evidence="6">
    <location>
        <begin position="277"/>
        <end position="304"/>
    </location>
</feature>
<keyword evidence="3 7" id="KW-0812">Transmembrane</keyword>
<dbReference type="EMBL" id="CP004121">
    <property type="protein sequence ID" value="AGF57112.1"/>
    <property type="molecule type" value="Genomic_DNA"/>
</dbReference>
<proteinExistence type="predicted"/>
<dbReference type="GO" id="GO:0005886">
    <property type="term" value="C:plasma membrane"/>
    <property type="evidence" value="ECO:0007669"/>
    <property type="project" value="UniProtKB-SubCell"/>
</dbReference>
<dbReference type="Pfam" id="PF23750">
    <property type="entry name" value="RsgI_M"/>
    <property type="match status" value="1"/>
</dbReference>
<organism evidence="9 10">
    <name type="scientific">Clostridium saccharoperbutylacetonicum N1-4(HMT)</name>
    <dbReference type="NCBI Taxonomy" id="931276"/>
    <lineage>
        <taxon>Bacteria</taxon>
        <taxon>Bacillati</taxon>
        <taxon>Bacillota</taxon>
        <taxon>Clostridia</taxon>
        <taxon>Eubacteriales</taxon>
        <taxon>Clostridiaceae</taxon>
        <taxon>Clostridium</taxon>
    </lineage>
</organism>
<keyword evidence="4 7" id="KW-1133">Transmembrane helix</keyword>
<evidence type="ECO:0000256" key="2">
    <source>
        <dbReference type="ARBA" id="ARBA00022475"/>
    </source>
</evidence>
<evidence type="ECO:0000256" key="4">
    <source>
        <dbReference type="ARBA" id="ARBA00022989"/>
    </source>
</evidence>
<dbReference type="eggNOG" id="ENOG5030INM">
    <property type="taxonomic scope" value="Bacteria"/>
</dbReference>
<feature type="domain" description="RsgI N-terminal anti-sigma" evidence="8">
    <location>
        <begin position="2"/>
        <end position="49"/>
    </location>
</feature>
<dbReference type="HOGENOM" id="CLU_061972_0_0_9"/>
<evidence type="ECO:0000256" key="1">
    <source>
        <dbReference type="ARBA" id="ARBA00004162"/>
    </source>
</evidence>
<evidence type="ECO:0000313" key="10">
    <source>
        <dbReference type="Proteomes" id="UP000011728"/>
    </source>
</evidence>
<evidence type="ECO:0000256" key="7">
    <source>
        <dbReference type="SAM" id="Phobius"/>
    </source>
</evidence>
<accession>M1N0M6</accession>
<evidence type="ECO:0000259" key="8">
    <source>
        <dbReference type="PROSITE" id="PS51849"/>
    </source>
</evidence>
<sequence>MNKGIIMEIKKNYAIALNDEGLMEKIAYKNDMKIGQKIFYFNEDIINKTTKNGYKFNGFKKSFGSIAALFLIIFTFFQIMRPQEAFAVVSLDINPSIQIEADSKLNIIKVEGVNDDGKSMDFSDIKDIPLESGIQKIKDKLIANNYLEKNHEVLVGYMFENGNDETYVKNLEGAIYSSFDPKQVTFVSGDKEDVSKAKEQNISLGRYEAAARVTDEKIKDKIKTAPVKDITESIKDSENPNQWQFDDNKNDKAPAVTENPEVKSDKPASDKPKINAPSDTTESNIGSNKSNDNTGKTETKNNIIDLQPDVPATSGNSNSGAGGNST</sequence>
<feature type="transmembrane region" description="Helical" evidence="7">
    <location>
        <begin position="63"/>
        <end position="80"/>
    </location>
</feature>
<evidence type="ECO:0000256" key="6">
    <source>
        <dbReference type="SAM" id="MobiDB-lite"/>
    </source>
</evidence>
<evidence type="ECO:0000256" key="3">
    <source>
        <dbReference type="ARBA" id="ARBA00022692"/>
    </source>
</evidence>
<evidence type="ECO:0000256" key="5">
    <source>
        <dbReference type="ARBA" id="ARBA00023136"/>
    </source>
</evidence>
<feature type="compositionally biased region" description="Basic and acidic residues" evidence="6">
    <location>
        <begin position="260"/>
        <end position="273"/>
    </location>
</feature>
<dbReference type="KEGG" id="csr:Cspa_c33510"/>